<dbReference type="InterPro" id="IPR002560">
    <property type="entry name" value="Transposase_DDE"/>
</dbReference>
<dbReference type="Proteomes" id="UP000533476">
    <property type="component" value="Unassembled WGS sequence"/>
</dbReference>
<dbReference type="Pfam" id="PF14690">
    <property type="entry name" value="Zn_ribbon_ISL3"/>
    <property type="match status" value="1"/>
</dbReference>
<protein>
    <submittedName>
        <fullName evidence="2">ISL3 family transposase</fullName>
    </submittedName>
</protein>
<sequence length="512" mass="58275">MRILPNIPGSRCVEICDEGPRILLHFVRTVPTVRCPGCQQPAHRVQSGYRRTVSDIPWRGFRVQVQLDVRRFWCSTPTYAYQVFCERLDPWVPAYGRRSAELTAWIQQWGWHLSAEALARVALDQGCDVSATTILRILRTAADPSWEAPRVVGIDDWAIRKGHTYATVVVDLERHRIIEILPDRGLETVTRWLHQHPGIQVVSRDRARGYGKAISDGAPQARQVADRWHLLKNLSDAFNELLTRTPPPRPRSPALPLTHHLPSTPKGVVHQQERYAAVQALAHGGYKVAEIARRTGFDRKTVTKYLRTSAPPEGTPRATYPHLLDPFVPQLERLWAKGIRQAKPILRTLQTAGYHGSLTTISRWLRQRRAQERGRAMPPVRIARRTWATWFLGSDTGWPRQATGTLTELMTDAPEYRRAWTLVHLFHTMLTHRKGSALAAWIRAAHASGIPELVRFAKGLMEDTAAVQAGLTDTWSQGMTEGFNNQIKCLKRIMYGRAHLDLLRARILHNQR</sequence>
<dbReference type="Gene3D" id="1.10.10.60">
    <property type="entry name" value="Homeodomain-like"/>
    <property type="match status" value="1"/>
</dbReference>
<dbReference type="EMBL" id="JABBVZ010000016">
    <property type="protein sequence ID" value="NMP22045.1"/>
    <property type="molecule type" value="Genomic_DNA"/>
</dbReference>
<dbReference type="NCBIfam" id="NF033550">
    <property type="entry name" value="transpos_ISL3"/>
    <property type="match status" value="1"/>
</dbReference>
<organism evidence="2 3">
    <name type="scientific">Sulfobacillus harzensis</name>
    <dbReference type="NCBI Taxonomy" id="2729629"/>
    <lineage>
        <taxon>Bacteria</taxon>
        <taxon>Bacillati</taxon>
        <taxon>Bacillota</taxon>
        <taxon>Clostridia</taxon>
        <taxon>Eubacteriales</taxon>
        <taxon>Clostridiales Family XVII. Incertae Sedis</taxon>
        <taxon>Sulfobacillus</taxon>
    </lineage>
</organism>
<dbReference type="PANTHER" id="PTHR33498:SF1">
    <property type="entry name" value="TRANSPOSASE FOR INSERTION SEQUENCE ELEMENT IS1557"/>
    <property type="match status" value="1"/>
</dbReference>
<accession>A0A7Y0L2K7</accession>
<name>A0A7Y0L2K7_9FIRM</name>
<proteinExistence type="predicted"/>
<keyword evidence="3" id="KW-1185">Reference proteome</keyword>
<comment type="caution">
    <text evidence="2">The sequence shown here is derived from an EMBL/GenBank/DDBJ whole genome shotgun (WGS) entry which is preliminary data.</text>
</comment>
<evidence type="ECO:0000313" key="2">
    <source>
        <dbReference type="EMBL" id="NMP22045.1"/>
    </source>
</evidence>
<evidence type="ECO:0000313" key="3">
    <source>
        <dbReference type="Proteomes" id="UP000533476"/>
    </source>
</evidence>
<reference evidence="2 3" key="1">
    <citation type="submission" date="2020-04" db="EMBL/GenBank/DDBJ databases">
        <authorList>
            <person name="Zhang R."/>
            <person name="Schippers A."/>
        </authorList>
    </citation>
    <scope>NUCLEOTIDE SEQUENCE [LARGE SCALE GENOMIC DNA]</scope>
    <source>
        <strain evidence="2 3">DSM 109850</strain>
    </source>
</reference>
<dbReference type="InterPro" id="IPR029261">
    <property type="entry name" value="Transposase_Znf"/>
</dbReference>
<dbReference type="RefSeq" id="WP_169098004.1">
    <property type="nucleotide sequence ID" value="NZ_JABBVZ010000016.1"/>
</dbReference>
<dbReference type="AlphaFoldDB" id="A0A7Y0L2K7"/>
<dbReference type="InterPro" id="IPR017894">
    <property type="entry name" value="HTH_IS21_transposase_type"/>
</dbReference>
<dbReference type="InterPro" id="IPR047951">
    <property type="entry name" value="Transpos_ISL3"/>
</dbReference>
<dbReference type="PANTHER" id="PTHR33498">
    <property type="entry name" value="TRANSPOSASE FOR INSERTION SEQUENCE ELEMENT IS1557"/>
    <property type="match status" value="1"/>
</dbReference>
<dbReference type="PROSITE" id="PS50531">
    <property type="entry name" value="HTH_IS21"/>
    <property type="match status" value="1"/>
</dbReference>
<feature type="domain" description="HTH IS21-type" evidence="1">
    <location>
        <begin position="273"/>
        <end position="335"/>
    </location>
</feature>
<gene>
    <name evidence="2" type="ORF">HIJ39_06720</name>
</gene>
<evidence type="ECO:0000259" key="1">
    <source>
        <dbReference type="PROSITE" id="PS50531"/>
    </source>
</evidence>
<dbReference type="Pfam" id="PF01610">
    <property type="entry name" value="DDE_Tnp_ISL3"/>
    <property type="match status" value="2"/>
</dbReference>